<feature type="domain" description="SH3b" evidence="2">
    <location>
        <begin position="115"/>
        <end position="178"/>
    </location>
</feature>
<dbReference type="Pfam" id="PF26571">
    <property type="entry name" value="VldE"/>
    <property type="match status" value="1"/>
</dbReference>
<dbReference type="InterPro" id="IPR003646">
    <property type="entry name" value="SH3-like_bac-type"/>
</dbReference>
<evidence type="ECO:0000313" key="3">
    <source>
        <dbReference type="EMBL" id="MBM9460277.1"/>
    </source>
</evidence>
<organism evidence="3 4">
    <name type="scientific">Nocardioides faecalis</name>
    <dbReference type="NCBI Taxonomy" id="2803858"/>
    <lineage>
        <taxon>Bacteria</taxon>
        <taxon>Bacillati</taxon>
        <taxon>Actinomycetota</taxon>
        <taxon>Actinomycetes</taxon>
        <taxon>Propionibacteriales</taxon>
        <taxon>Nocardioidaceae</taxon>
        <taxon>Nocardioides</taxon>
    </lineage>
</organism>
<evidence type="ECO:0000256" key="1">
    <source>
        <dbReference type="SAM" id="SignalP"/>
    </source>
</evidence>
<proteinExistence type="predicted"/>
<name>A0A938Y174_9ACTN</name>
<accession>A0A938Y174</accession>
<dbReference type="AlphaFoldDB" id="A0A938Y174"/>
<dbReference type="Proteomes" id="UP000663791">
    <property type="component" value="Unassembled WGS sequence"/>
</dbReference>
<sequence>MATSHKRETARRTPRAAALAGSLAALATGAVVAGGVLTSSPESDTSVVAVDRTATKPTAVAGSVSGAVRKMPTLSRKATRTKEKPAKKAEPVKVKVSAVDRLLAKKAVAAAVKNADERRWTTEDLNLWTRPDAKAKKVGVIDAGEKVLITGRSYGERVEIVLDGAARWVTEGYLSDEKPVKKPALGASCTNGTSVASGVSANVKKVHEAVCGNFPEISTYGTFRGDGEHSQGLAVDIMVSGERGWEVAEFVRANHQALGVNYLIYAQKIWSVERAGEGWRPMSDRGSATANHYDHVHVTTY</sequence>
<protein>
    <submittedName>
        <fullName evidence="3">SH3 domain-containing protein</fullName>
    </submittedName>
</protein>
<evidence type="ECO:0000313" key="4">
    <source>
        <dbReference type="Proteomes" id="UP000663791"/>
    </source>
</evidence>
<feature type="signal peptide" evidence="1">
    <location>
        <begin position="1"/>
        <end position="33"/>
    </location>
</feature>
<dbReference type="EMBL" id="JAERTX010000008">
    <property type="protein sequence ID" value="MBM9460277.1"/>
    <property type="molecule type" value="Genomic_DNA"/>
</dbReference>
<dbReference type="RefSeq" id="WP_205291598.1">
    <property type="nucleotide sequence ID" value="NZ_CP074406.1"/>
</dbReference>
<keyword evidence="1" id="KW-0732">Signal</keyword>
<dbReference type="InterPro" id="IPR058593">
    <property type="entry name" value="ARB_07466-like_C"/>
</dbReference>
<keyword evidence="4" id="KW-1185">Reference proteome</keyword>
<gene>
    <name evidence="3" type="ORF">JK386_10220</name>
</gene>
<comment type="caution">
    <text evidence="3">The sequence shown here is derived from an EMBL/GenBank/DDBJ whole genome shotgun (WGS) entry which is preliminary data.</text>
</comment>
<reference evidence="3" key="1">
    <citation type="submission" date="2021-01" db="EMBL/GenBank/DDBJ databases">
        <title>Novel species in genus Nocardioides.</title>
        <authorList>
            <person name="Zhang G."/>
        </authorList>
    </citation>
    <scope>NUCLEOTIDE SEQUENCE</scope>
    <source>
        <strain evidence="3">Zg-536</strain>
    </source>
</reference>
<evidence type="ECO:0000259" key="2">
    <source>
        <dbReference type="PROSITE" id="PS51781"/>
    </source>
</evidence>
<dbReference type="PROSITE" id="PS51781">
    <property type="entry name" value="SH3B"/>
    <property type="match status" value="1"/>
</dbReference>
<feature type="chain" id="PRO_5039592872" evidence="1">
    <location>
        <begin position="34"/>
        <end position="301"/>
    </location>
</feature>